<evidence type="ECO:0000313" key="2">
    <source>
        <dbReference type="EMBL" id="KAF2447051.1"/>
    </source>
</evidence>
<reference evidence="2" key="1">
    <citation type="journal article" date="2020" name="Stud. Mycol.">
        <title>101 Dothideomycetes genomes: a test case for predicting lifestyles and emergence of pathogens.</title>
        <authorList>
            <person name="Haridas S."/>
            <person name="Albert R."/>
            <person name="Binder M."/>
            <person name="Bloem J."/>
            <person name="Labutti K."/>
            <person name="Salamov A."/>
            <person name="Andreopoulos B."/>
            <person name="Baker S."/>
            <person name="Barry K."/>
            <person name="Bills G."/>
            <person name="Bluhm B."/>
            <person name="Cannon C."/>
            <person name="Castanera R."/>
            <person name="Culley D."/>
            <person name="Daum C."/>
            <person name="Ezra D."/>
            <person name="Gonzalez J."/>
            <person name="Henrissat B."/>
            <person name="Kuo A."/>
            <person name="Liang C."/>
            <person name="Lipzen A."/>
            <person name="Lutzoni F."/>
            <person name="Magnuson J."/>
            <person name="Mondo S."/>
            <person name="Nolan M."/>
            <person name="Ohm R."/>
            <person name="Pangilinan J."/>
            <person name="Park H.-J."/>
            <person name="Ramirez L."/>
            <person name="Alfaro M."/>
            <person name="Sun H."/>
            <person name="Tritt A."/>
            <person name="Yoshinaga Y."/>
            <person name="Zwiers L.-H."/>
            <person name="Turgeon B."/>
            <person name="Goodwin S."/>
            <person name="Spatafora J."/>
            <person name="Crous P."/>
            <person name="Grigoriev I."/>
        </authorList>
    </citation>
    <scope>NUCLEOTIDE SEQUENCE</scope>
    <source>
        <strain evidence="2">CBS 690.94</strain>
    </source>
</reference>
<dbReference type="EMBL" id="MU001497">
    <property type="protein sequence ID" value="KAF2447051.1"/>
    <property type="molecule type" value="Genomic_DNA"/>
</dbReference>
<sequence length="228" mass="26451">MSTPEAQEAVISERIVKHMNADHADSVRRYLEAFKNKSISEVRDARLTSVTLNEMNFEVAGQQVTIPFDPPMKAMREARERLIQLDKDALNALNRSDIPITKYTPPYAPGLHFIHIFNFTQCLLVLVIFSRRANFNPGSLVYDHLLSYVPGFGEFCLTIQPYLFWIMVSIHATETVFMARKLNRHGLTSSERIWWAWMGSCFVEGRTCWMRLDTLINEKLKEREAKKH</sequence>
<name>A0A9P4UE49_9PLEO</name>
<gene>
    <name evidence="2" type="ORF">P171DRAFT_409409</name>
</gene>
<dbReference type="Proteomes" id="UP000799764">
    <property type="component" value="Unassembled WGS sequence"/>
</dbReference>
<accession>A0A9P4UE49</accession>
<comment type="caution">
    <text evidence="2">The sequence shown here is derived from an EMBL/GenBank/DDBJ whole genome shotgun (WGS) entry which is preliminary data.</text>
</comment>
<dbReference type="OrthoDB" id="5553410at2759"/>
<dbReference type="PANTHER" id="PTHR37783:SF1">
    <property type="entry name" value="MEMBRANE PROTEIN, PUTATIVE (AFU_ORTHOLOGUE AFUA_1G04315)-RELATED"/>
    <property type="match status" value="1"/>
</dbReference>
<dbReference type="InterPro" id="IPR019595">
    <property type="entry name" value="DUF2470"/>
</dbReference>
<organism evidence="2 3">
    <name type="scientific">Karstenula rhodostoma CBS 690.94</name>
    <dbReference type="NCBI Taxonomy" id="1392251"/>
    <lineage>
        <taxon>Eukaryota</taxon>
        <taxon>Fungi</taxon>
        <taxon>Dikarya</taxon>
        <taxon>Ascomycota</taxon>
        <taxon>Pezizomycotina</taxon>
        <taxon>Dothideomycetes</taxon>
        <taxon>Pleosporomycetidae</taxon>
        <taxon>Pleosporales</taxon>
        <taxon>Massarineae</taxon>
        <taxon>Didymosphaeriaceae</taxon>
        <taxon>Karstenula</taxon>
    </lineage>
</organism>
<dbReference type="AlphaFoldDB" id="A0A9P4UE49"/>
<dbReference type="Gene3D" id="3.20.180.10">
    <property type="entry name" value="PNP-oxidase-like"/>
    <property type="match status" value="1"/>
</dbReference>
<protein>
    <recommendedName>
        <fullName evidence="1">DUF2470 domain-containing protein</fullName>
    </recommendedName>
</protein>
<proteinExistence type="predicted"/>
<dbReference type="SUPFAM" id="SSF50475">
    <property type="entry name" value="FMN-binding split barrel"/>
    <property type="match status" value="1"/>
</dbReference>
<dbReference type="Pfam" id="PF10615">
    <property type="entry name" value="DUF2470"/>
    <property type="match status" value="1"/>
</dbReference>
<dbReference type="InterPro" id="IPR037119">
    <property type="entry name" value="Haem_oxidase_HugZ-like_sf"/>
</dbReference>
<evidence type="ECO:0000259" key="1">
    <source>
        <dbReference type="Pfam" id="PF10615"/>
    </source>
</evidence>
<feature type="domain" description="DUF2470" evidence="1">
    <location>
        <begin position="12"/>
        <end position="85"/>
    </location>
</feature>
<keyword evidence="3" id="KW-1185">Reference proteome</keyword>
<dbReference type="PANTHER" id="PTHR37783">
    <property type="entry name" value="MEMBRANE PROTEIN, PUTATIVE (AFU_ORTHOLOGUE AFUA_1G04315)-RELATED"/>
    <property type="match status" value="1"/>
</dbReference>
<evidence type="ECO:0000313" key="3">
    <source>
        <dbReference type="Proteomes" id="UP000799764"/>
    </source>
</evidence>